<dbReference type="InterPro" id="IPR009023">
    <property type="entry name" value="HMG_CoA_Rdtase_NAD(P)-bd_sf"/>
</dbReference>
<evidence type="ECO:0000256" key="3">
    <source>
        <dbReference type="RuleBase" id="RU361219"/>
    </source>
</evidence>
<dbReference type="PRINTS" id="PR00071">
    <property type="entry name" value="HMGCOARDTASE"/>
</dbReference>
<dbReference type="EMBL" id="AALGDA010000008">
    <property type="protein sequence ID" value="ECY9782213.1"/>
    <property type="molecule type" value="Genomic_DNA"/>
</dbReference>
<dbReference type="EMBL" id="QXLS01000001">
    <property type="protein sequence ID" value="RKA10884.1"/>
    <property type="molecule type" value="Genomic_DNA"/>
</dbReference>
<dbReference type="PROSITE" id="PS01192">
    <property type="entry name" value="HMG_COA_REDUCTASE_3"/>
    <property type="match status" value="1"/>
</dbReference>
<evidence type="ECO:0000256" key="1">
    <source>
        <dbReference type="ARBA" id="ARBA00007661"/>
    </source>
</evidence>
<reference evidence="8 9" key="1">
    <citation type="journal article" date="2018" name="BMC Genomics">
        <title>Genes significantly associated with lineage II food isolates of Listeria monocytogenes.</title>
        <authorList>
            <person name="Pirone-Davies C."/>
            <person name="Chen Y."/>
            <person name="Pightling A."/>
            <person name="Ryan G."/>
            <person name="Wang Y."/>
            <person name="Yao K."/>
            <person name="Hoffmann M."/>
            <person name="Allard M.W."/>
        </authorList>
    </citation>
    <scope>NUCLEOTIDE SEQUENCE [LARGE SCALE GENOMIC DNA]</scope>
    <source>
        <strain evidence="8 9">PNUSAL000550</strain>
    </source>
</reference>
<dbReference type="Proteomes" id="UP000489121">
    <property type="component" value="Unassembled WGS sequence"/>
</dbReference>
<dbReference type="SUPFAM" id="SSF56542">
    <property type="entry name" value="Substrate-binding domain of HMG-CoA reductase"/>
    <property type="match status" value="1"/>
</dbReference>
<dbReference type="Pfam" id="PF00368">
    <property type="entry name" value="HMG-CoA_red"/>
    <property type="match status" value="1"/>
</dbReference>
<dbReference type="PROSITE" id="PS50065">
    <property type="entry name" value="HMG_COA_REDUCTASE_4"/>
    <property type="match status" value="1"/>
</dbReference>
<reference evidence="6 12" key="2">
    <citation type="submission" date="2019-04" db="EMBL/GenBank/DDBJ databases">
        <authorList>
            <consortium name="GenomeTrakr: Next Generation Sequencing Network for Food Pathogen Tracability"/>
        </authorList>
    </citation>
    <scope>NUCLEOTIDE SEQUENCE [LARGE SCALE GENOMIC DNA]</scope>
    <source>
        <strain evidence="5 13">CFSAN063727</strain>
        <strain evidence="4 10">FDA00007096</strain>
        <strain evidence="6 12">LS1344</strain>
    </source>
</reference>
<dbReference type="PANTHER" id="PTHR10572">
    <property type="entry name" value="3-HYDROXY-3-METHYLGLUTARYL-COENZYME A REDUCTASE"/>
    <property type="match status" value="1"/>
</dbReference>
<evidence type="ECO:0000313" key="4">
    <source>
        <dbReference type="EMBL" id="EAC5549217.1"/>
    </source>
</evidence>
<dbReference type="InterPro" id="IPR023074">
    <property type="entry name" value="HMG_CoA_Rdtase_cat_sf"/>
</dbReference>
<evidence type="ECO:0000313" key="6">
    <source>
        <dbReference type="EMBL" id="EAH4240838.1"/>
    </source>
</evidence>
<dbReference type="EMBL" id="AABBZO010000002">
    <property type="protein sequence ID" value="EAG4461146.1"/>
    <property type="molecule type" value="Genomic_DNA"/>
</dbReference>
<dbReference type="Proteomes" id="UP000365297">
    <property type="component" value="Unassembled WGS sequence"/>
</dbReference>
<dbReference type="AlphaFoldDB" id="A0A0B8QYE7"/>
<comment type="caution">
    <text evidence="6">The sequence shown here is derived from an EMBL/GenBank/DDBJ whole genome shotgun (WGS) entry which is preliminary data.</text>
</comment>
<dbReference type="InterPro" id="IPR023076">
    <property type="entry name" value="HMG_CoA_Rdtase_CS"/>
</dbReference>
<dbReference type="Proteomes" id="UP000527632">
    <property type="component" value="Unassembled WGS sequence"/>
</dbReference>
<dbReference type="Gene3D" id="1.10.8.660">
    <property type="match status" value="1"/>
</dbReference>
<dbReference type="GO" id="GO:0004420">
    <property type="term" value="F:hydroxymethylglutaryl-CoA reductase (NADPH) activity"/>
    <property type="evidence" value="ECO:0007669"/>
    <property type="project" value="InterPro"/>
</dbReference>
<sequence length="426" mass="45768">MNAFDKFYKKTVEERRAILAEYADLNEEEQAFLASTGALSFDKANHMIENTIGIYSLPLGLGMNMLLNDKHYVVPMAMEEPSVVAAQSAGAKLIGQNGGITGSATKRKMIGQIELISVSDIQAAKENIIANEEQLIAIANQAHPSLQKRGGGAVEIQVRTAQTANDETLLIVHLLVDTQEAMGANMVNTMVETLAPELEMLTNGTANMRILSNLVDEATATAVCRINPESLATKTQSGEWVRDRIIAAYEFADADIYRAATHNKGIMNGIDAVIMAFGNDWRAVEAASHAYAARTGSYKPMSKWSKDADGHLVGELTLPMPVAFVGGSIGIHPIATLSKKIARVESAKELAMLVCAVGLTQNLAALKALVTEGIQRGHMSLQAKSLAMTAGAEADEIEKVATFLQESKQLNVVAAKEFINKLRSGK</sequence>
<dbReference type="UniPathway" id="UPA00257">
    <property type="reaction ID" value="UER00367"/>
</dbReference>
<evidence type="ECO:0000256" key="2">
    <source>
        <dbReference type="ARBA" id="ARBA00023002"/>
    </source>
</evidence>
<accession>A0A0B8QYE7</accession>
<dbReference type="InterPro" id="IPR004553">
    <property type="entry name" value="HMG_CoA_Rdtase_bac-typ"/>
</dbReference>
<comment type="pathway">
    <text evidence="3">Metabolic intermediate metabolism; (R)-mevalonate degradation; (S)-3-hydroxy-3-methylglutaryl-CoA from (R)-mevalonate: step 1/1.</text>
</comment>
<dbReference type="CDD" id="cd00644">
    <property type="entry name" value="HMG-CoA_reductase_classII"/>
    <property type="match status" value="1"/>
</dbReference>
<dbReference type="EMBL" id="AAAIXK010000001">
    <property type="protein sequence ID" value="EAC5549217.1"/>
    <property type="molecule type" value="Genomic_DNA"/>
</dbReference>
<reference evidence="7 11" key="3">
    <citation type="submission" date="2019-09" db="EMBL/GenBank/DDBJ databases">
        <authorList>
            <consortium name="PulseNet: The National Subtyping Network for Foodborne Disease Surveillance"/>
            <person name="Tarr C.L."/>
            <person name="Trees E."/>
            <person name="Katz L.S."/>
            <person name="Carleton-Romer H.A."/>
            <person name="Stroika S."/>
            <person name="Kucerova Z."/>
            <person name="Roache K.F."/>
            <person name="Sabol A.L."/>
            <person name="Besser J."/>
            <person name="Gerner-Smidt P."/>
        </authorList>
    </citation>
    <scope>NUCLEOTIDE SEQUENCE [LARGE SCALE GENOMIC DNA]</scope>
    <source>
        <strain evidence="7 11">PNUSAL005692</strain>
    </source>
</reference>
<evidence type="ECO:0000313" key="7">
    <source>
        <dbReference type="EMBL" id="ECY9782213.1"/>
    </source>
</evidence>
<dbReference type="EMBL" id="AABGUK010000001">
    <property type="protein sequence ID" value="EAH4240838.1"/>
    <property type="molecule type" value="Genomic_DNA"/>
</dbReference>
<keyword evidence="3" id="KW-0520">NAD</keyword>
<evidence type="ECO:0000313" key="8">
    <source>
        <dbReference type="EMBL" id="RKA10884.1"/>
    </source>
</evidence>
<evidence type="ECO:0000313" key="12">
    <source>
        <dbReference type="Proteomes" id="UP000527632"/>
    </source>
</evidence>
<dbReference type="RefSeq" id="WP_010958811.1">
    <property type="nucleotide sequence ID" value="NC_021825.2"/>
</dbReference>
<dbReference type="InterPro" id="IPR009029">
    <property type="entry name" value="HMG_CoA_Rdtase_sub-bd_dom_sf"/>
</dbReference>
<evidence type="ECO:0000313" key="9">
    <source>
        <dbReference type="Proteomes" id="UP000272537"/>
    </source>
</evidence>
<dbReference type="KEGG" id="lmok:CQ02_04315"/>
<comment type="similarity">
    <text evidence="1 3">Belongs to the HMG-CoA reductase family.</text>
</comment>
<protein>
    <recommendedName>
        <fullName evidence="3">3-hydroxy-3-methylglutaryl coenzyme A reductase</fullName>
        <shortName evidence="3">HMG-CoA reductase</shortName>
        <ecNumber evidence="3">1.1.1.88</ecNumber>
    </recommendedName>
</protein>
<proteinExistence type="inferred from homology"/>
<dbReference type="PANTHER" id="PTHR10572:SF24">
    <property type="entry name" value="3-HYDROXY-3-METHYLGLUTARYL-COENZYME A REDUCTASE"/>
    <property type="match status" value="1"/>
</dbReference>
<dbReference type="Proteomes" id="UP000272537">
    <property type="component" value="Unassembled WGS sequence"/>
</dbReference>
<evidence type="ECO:0000313" key="13">
    <source>
        <dbReference type="Proteomes" id="UP000528151"/>
    </source>
</evidence>
<dbReference type="Gene3D" id="3.90.770.10">
    <property type="entry name" value="3-hydroxy-3-methylglutaryl-coenzyme A Reductase, Chain A, domain 2"/>
    <property type="match status" value="2"/>
</dbReference>
<dbReference type="InterPro" id="IPR002202">
    <property type="entry name" value="HMG_CoA_Rdtase"/>
</dbReference>
<dbReference type="GO" id="GO:0140643">
    <property type="term" value="F:hydroxymethylglutaryl-CoA reductase (NADH) activity"/>
    <property type="evidence" value="ECO:0007669"/>
    <property type="project" value="UniProtKB-EC"/>
</dbReference>
<dbReference type="EC" id="1.1.1.88" evidence="3"/>
<evidence type="ECO:0000313" key="5">
    <source>
        <dbReference type="EMBL" id="EAG4461146.1"/>
    </source>
</evidence>
<comment type="catalytic activity">
    <reaction evidence="3">
        <text>(R)-mevalonate + 2 NAD(+) + CoA = (3S)-3-hydroxy-3-methylglutaryl-CoA + 2 NADH + 2 H(+)</text>
        <dbReference type="Rhea" id="RHEA:14833"/>
        <dbReference type="ChEBI" id="CHEBI:15378"/>
        <dbReference type="ChEBI" id="CHEBI:36464"/>
        <dbReference type="ChEBI" id="CHEBI:43074"/>
        <dbReference type="ChEBI" id="CHEBI:57287"/>
        <dbReference type="ChEBI" id="CHEBI:57540"/>
        <dbReference type="ChEBI" id="CHEBI:57945"/>
        <dbReference type="EC" id="1.1.1.88"/>
    </reaction>
</comment>
<evidence type="ECO:0000313" key="10">
    <source>
        <dbReference type="Proteomes" id="UP000365297"/>
    </source>
</evidence>
<evidence type="ECO:0000313" key="11">
    <source>
        <dbReference type="Proteomes" id="UP000489121"/>
    </source>
</evidence>
<dbReference type="GO" id="GO:0015936">
    <property type="term" value="P:coenzyme A metabolic process"/>
    <property type="evidence" value="ECO:0007669"/>
    <property type="project" value="InterPro"/>
</dbReference>
<dbReference type="NCBIfam" id="TIGR00532">
    <property type="entry name" value="HMG_CoA_R_NAD"/>
    <property type="match status" value="1"/>
</dbReference>
<dbReference type="SUPFAM" id="SSF55035">
    <property type="entry name" value="NAD-binding domain of HMG-CoA reductase"/>
    <property type="match status" value="1"/>
</dbReference>
<name>A0A0B8QYE7_LISMN</name>
<dbReference type="Proteomes" id="UP000528151">
    <property type="component" value="Unassembled WGS sequence"/>
</dbReference>
<organism evidence="6 12">
    <name type="scientific">Listeria monocytogenes</name>
    <dbReference type="NCBI Taxonomy" id="1639"/>
    <lineage>
        <taxon>Bacteria</taxon>
        <taxon>Bacillati</taxon>
        <taxon>Bacillota</taxon>
        <taxon>Bacilli</taxon>
        <taxon>Bacillales</taxon>
        <taxon>Listeriaceae</taxon>
        <taxon>Listeria</taxon>
    </lineage>
</organism>
<gene>
    <name evidence="8" type="primary">mvaa</name>
    <name evidence="4" type="ORF">ARY78_02085</name>
    <name evidence="5" type="ORF">CA369_02495</name>
    <name evidence="8" type="ORF">DYZ80_00416</name>
    <name evidence="6" type="ORF">E5F58_02350</name>
    <name evidence="7" type="ORF">F6515_04335</name>
</gene>
<keyword evidence="2 3" id="KW-0560">Oxidoreductase</keyword>